<dbReference type="EMBL" id="JAVDQD010000003">
    <property type="protein sequence ID" value="MDR6239882.1"/>
    <property type="molecule type" value="Genomic_DNA"/>
</dbReference>
<keyword evidence="3" id="KW-1185">Reference proteome</keyword>
<feature type="transmembrane region" description="Helical" evidence="1">
    <location>
        <begin position="83"/>
        <end position="105"/>
    </location>
</feature>
<dbReference type="RefSeq" id="WP_309939691.1">
    <property type="nucleotide sequence ID" value="NZ_AP025305.1"/>
</dbReference>
<dbReference type="AlphaFoldDB" id="A0AAE3XMW4"/>
<comment type="caution">
    <text evidence="2">The sequence shown here is derived from an EMBL/GenBank/DDBJ whole genome shotgun (WGS) entry which is preliminary data.</text>
</comment>
<proteinExistence type="predicted"/>
<keyword evidence="1" id="KW-1133">Transmembrane helix</keyword>
<name>A0AAE3XMW4_9BACT</name>
<keyword evidence="1" id="KW-0812">Transmembrane</keyword>
<gene>
    <name evidence="2" type="ORF">HNQ88_002930</name>
</gene>
<dbReference type="Proteomes" id="UP001185092">
    <property type="component" value="Unassembled WGS sequence"/>
</dbReference>
<feature type="transmembrane region" description="Helical" evidence="1">
    <location>
        <begin position="42"/>
        <end position="63"/>
    </location>
</feature>
<evidence type="ECO:0000313" key="3">
    <source>
        <dbReference type="Proteomes" id="UP001185092"/>
    </source>
</evidence>
<protein>
    <submittedName>
        <fullName evidence="2">Membrane-associated HD superfamily phosphohydrolase</fullName>
    </submittedName>
</protein>
<keyword evidence="1" id="KW-0472">Membrane</keyword>
<reference evidence="2" key="1">
    <citation type="submission" date="2023-07" db="EMBL/GenBank/DDBJ databases">
        <title>Genomic Encyclopedia of Type Strains, Phase IV (KMG-IV): sequencing the most valuable type-strain genomes for metagenomic binning, comparative biology and taxonomic classification.</title>
        <authorList>
            <person name="Goeker M."/>
        </authorList>
    </citation>
    <scope>NUCLEOTIDE SEQUENCE</scope>
    <source>
        <strain evidence="2">DSM 26174</strain>
    </source>
</reference>
<accession>A0AAE3XMW4</accession>
<feature type="transmembrane region" description="Helical" evidence="1">
    <location>
        <begin position="12"/>
        <end position="30"/>
    </location>
</feature>
<sequence>MNLIIEGGVIFTGPITLIMISIVVLCVYAMMKKESLVKVSRLIHQLSLFVLAFGFFGQMLGLYEAFKTISAVGSVSPQIMFAGLRVSSISPMMGVFTYLLARIAVMILENQRKGVESVK</sequence>
<evidence type="ECO:0000313" key="2">
    <source>
        <dbReference type="EMBL" id="MDR6239882.1"/>
    </source>
</evidence>
<evidence type="ECO:0000256" key="1">
    <source>
        <dbReference type="SAM" id="Phobius"/>
    </source>
</evidence>
<organism evidence="2 3">
    <name type="scientific">Aureibacter tunicatorum</name>
    <dbReference type="NCBI Taxonomy" id="866807"/>
    <lineage>
        <taxon>Bacteria</taxon>
        <taxon>Pseudomonadati</taxon>
        <taxon>Bacteroidota</taxon>
        <taxon>Cytophagia</taxon>
        <taxon>Cytophagales</taxon>
        <taxon>Persicobacteraceae</taxon>
        <taxon>Aureibacter</taxon>
    </lineage>
</organism>